<keyword evidence="2" id="KW-1185">Reference proteome</keyword>
<evidence type="ECO:0000313" key="1">
    <source>
        <dbReference type="EMBL" id="MDM4018422.1"/>
    </source>
</evidence>
<gene>
    <name evidence="1" type="ORF">QTN89_23425</name>
</gene>
<dbReference type="RefSeq" id="WP_149497059.1">
    <property type="nucleotide sequence ID" value="NZ_JASZZN010000021.1"/>
</dbReference>
<evidence type="ECO:0008006" key="3">
    <source>
        <dbReference type="Google" id="ProtNLM"/>
    </source>
</evidence>
<name>A0ABT7PPL0_9BACT</name>
<proteinExistence type="predicted"/>
<comment type="caution">
    <text evidence="1">The sequence shown here is derived from an EMBL/GenBank/DDBJ whole genome shotgun (WGS) entry which is preliminary data.</text>
</comment>
<sequence length="81" mass="9286">MNGKSHKDCFGKMFPQRIETGLNQAKVFSVEKKLPGGLIHRKEAVRTDVDQWDDCRRCPEFDSCYKLSMAKIALQTSLSHQ</sequence>
<organism evidence="1 2">
    <name type="scientific">Roseiconus lacunae</name>
    <dbReference type="NCBI Taxonomy" id="2605694"/>
    <lineage>
        <taxon>Bacteria</taxon>
        <taxon>Pseudomonadati</taxon>
        <taxon>Planctomycetota</taxon>
        <taxon>Planctomycetia</taxon>
        <taxon>Pirellulales</taxon>
        <taxon>Pirellulaceae</taxon>
        <taxon>Roseiconus</taxon>
    </lineage>
</organism>
<accession>A0ABT7PPL0</accession>
<dbReference type="EMBL" id="JASZZN010000021">
    <property type="protein sequence ID" value="MDM4018422.1"/>
    <property type="molecule type" value="Genomic_DNA"/>
</dbReference>
<dbReference type="Proteomes" id="UP001239462">
    <property type="component" value="Unassembled WGS sequence"/>
</dbReference>
<protein>
    <recommendedName>
        <fullName evidence="3">4Fe-4S Wbl-type domain-containing protein</fullName>
    </recommendedName>
</protein>
<evidence type="ECO:0000313" key="2">
    <source>
        <dbReference type="Proteomes" id="UP001239462"/>
    </source>
</evidence>
<reference evidence="1 2" key="1">
    <citation type="submission" date="2023-06" db="EMBL/GenBank/DDBJ databases">
        <title>Roseiconus lacunae JC819 isolated from Gulf of Mannar region, Tamil Nadu.</title>
        <authorList>
            <person name="Pk S."/>
            <person name="Ch S."/>
            <person name="Ch V.R."/>
        </authorList>
    </citation>
    <scope>NUCLEOTIDE SEQUENCE [LARGE SCALE GENOMIC DNA]</scope>
    <source>
        <strain evidence="1 2">JC819</strain>
    </source>
</reference>